<keyword evidence="3" id="KW-1185">Reference proteome</keyword>
<evidence type="ECO:0000313" key="3">
    <source>
        <dbReference type="Proteomes" id="UP001066276"/>
    </source>
</evidence>
<sequence length="151" mass="15854">MYTARVVRLDALCDYGPREVLQRVCSPRVATGHVPAYVFDLLCAVGGQTPSSAQCARPSALRIHSSWEPGGRALSRSRAPAQPLQDLTDPLGDKPGAGSRAPHELACAIQVHPRLTQLGRGRAGALHVQLTFPGTASGAAARTCGRHGSVN</sequence>
<proteinExistence type="predicted"/>
<dbReference type="EMBL" id="JANPWB010000011">
    <property type="protein sequence ID" value="KAJ1129628.1"/>
    <property type="molecule type" value="Genomic_DNA"/>
</dbReference>
<dbReference type="Proteomes" id="UP001066276">
    <property type="component" value="Chromosome 7"/>
</dbReference>
<feature type="region of interest" description="Disordered" evidence="1">
    <location>
        <begin position="69"/>
        <end position="100"/>
    </location>
</feature>
<name>A0AAV7PV07_PLEWA</name>
<evidence type="ECO:0000313" key="2">
    <source>
        <dbReference type="EMBL" id="KAJ1129628.1"/>
    </source>
</evidence>
<reference evidence="2" key="1">
    <citation type="journal article" date="2022" name="bioRxiv">
        <title>Sequencing and chromosome-scale assembly of the giantPleurodeles waltlgenome.</title>
        <authorList>
            <person name="Brown T."/>
            <person name="Elewa A."/>
            <person name="Iarovenko S."/>
            <person name="Subramanian E."/>
            <person name="Araus A.J."/>
            <person name="Petzold A."/>
            <person name="Susuki M."/>
            <person name="Suzuki K.-i.T."/>
            <person name="Hayashi T."/>
            <person name="Toyoda A."/>
            <person name="Oliveira C."/>
            <person name="Osipova E."/>
            <person name="Leigh N.D."/>
            <person name="Simon A."/>
            <person name="Yun M.H."/>
        </authorList>
    </citation>
    <scope>NUCLEOTIDE SEQUENCE</scope>
    <source>
        <strain evidence="2">20211129_DDA</strain>
        <tissue evidence="2">Liver</tissue>
    </source>
</reference>
<comment type="caution">
    <text evidence="2">The sequence shown here is derived from an EMBL/GenBank/DDBJ whole genome shotgun (WGS) entry which is preliminary data.</text>
</comment>
<accession>A0AAV7PV07</accession>
<gene>
    <name evidence="2" type="ORF">NDU88_007994</name>
</gene>
<organism evidence="2 3">
    <name type="scientific">Pleurodeles waltl</name>
    <name type="common">Iberian ribbed newt</name>
    <dbReference type="NCBI Taxonomy" id="8319"/>
    <lineage>
        <taxon>Eukaryota</taxon>
        <taxon>Metazoa</taxon>
        <taxon>Chordata</taxon>
        <taxon>Craniata</taxon>
        <taxon>Vertebrata</taxon>
        <taxon>Euteleostomi</taxon>
        <taxon>Amphibia</taxon>
        <taxon>Batrachia</taxon>
        <taxon>Caudata</taxon>
        <taxon>Salamandroidea</taxon>
        <taxon>Salamandridae</taxon>
        <taxon>Pleurodelinae</taxon>
        <taxon>Pleurodeles</taxon>
    </lineage>
</organism>
<protein>
    <submittedName>
        <fullName evidence="2">Uncharacterized protein</fullName>
    </submittedName>
</protein>
<dbReference type="AlphaFoldDB" id="A0AAV7PV07"/>
<evidence type="ECO:0000256" key="1">
    <source>
        <dbReference type="SAM" id="MobiDB-lite"/>
    </source>
</evidence>